<comment type="subunit">
    <text evidence="8">Associates with the 50S ribosomal subunit.</text>
</comment>
<dbReference type="InterPro" id="IPR016484">
    <property type="entry name" value="GTPase_Der"/>
</dbReference>
<dbReference type="NCBIfam" id="TIGR00231">
    <property type="entry name" value="small_GTP"/>
    <property type="match status" value="2"/>
</dbReference>
<dbReference type="PANTHER" id="PTHR43834:SF6">
    <property type="entry name" value="GTPASE DER"/>
    <property type="match status" value="1"/>
</dbReference>
<keyword evidence="3 8" id="KW-0690">Ribosome biogenesis</keyword>
<protein>
    <recommendedName>
        <fullName evidence="2 8">GTPase Der</fullName>
    </recommendedName>
    <alternativeName>
        <fullName evidence="7 8">GTP-binding protein EngA</fullName>
    </alternativeName>
</protein>
<dbReference type="Pfam" id="PF14714">
    <property type="entry name" value="KH_dom-like"/>
    <property type="match status" value="1"/>
</dbReference>
<dbReference type="Proteomes" id="UP000317171">
    <property type="component" value="Chromosome"/>
</dbReference>
<dbReference type="Gene3D" id="3.40.50.300">
    <property type="entry name" value="P-loop containing nucleotide triphosphate hydrolases"/>
    <property type="match status" value="2"/>
</dbReference>
<feature type="binding site" evidence="8">
    <location>
        <begin position="237"/>
        <end position="241"/>
    </location>
    <ligand>
        <name>GTP</name>
        <dbReference type="ChEBI" id="CHEBI:37565"/>
        <label>2</label>
    </ligand>
</feature>
<feature type="domain" description="G" evidence="11">
    <location>
        <begin position="5"/>
        <end position="121"/>
    </location>
</feature>
<organism evidence="13 14">
    <name type="scientific">Gimesia alba</name>
    <dbReference type="NCBI Taxonomy" id="2527973"/>
    <lineage>
        <taxon>Bacteria</taxon>
        <taxon>Pseudomonadati</taxon>
        <taxon>Planctomycetota</taxon>
        <taxon>Planctomycetia</taxon>
        <taxon>Planctomycetales</taxon>
        <taxon>Planctomycetaceae</taxon>
        <taxon>Gimesia</taxon>
    </lineage>
</organism>
<keyword evidence="4 9" id="KW-0677">Repeat</keyword>
<dbReference type="FunFam" id="3.30.300.20:FF:000004">
    <property type="entry name" value="GTPase Der"/>
    <property type="match status" value="1"/>
</dbReference>
<feature type="domain" description="G" evidence="11">
    <location>
        <begin position="185"/>
        <end position="303"/>
    </location>
</feature>
<comment type="function">
    <text evidence="8 9">GTPase that plays an essential role in the late steps of ribosome biogenesis.</text>
</comment>
<evidence type="ECO:0000256" key="1">
    <source>
        <dbReference type="ARBA" id="ARBA00008279"/>
    </source>
</evidence>
<evidence type="ECO:0000256" key="4">
    <source>
        <dbReference type="ARBA" id="ARBA00022737"/>
    </source>
</evidence>
<dbReference type="InterPro" id="IPR032859">
    <property type="entry name" value="KH_dom-like"/>
</dbReference>
<dbReference type="InterPro" id="IPR027417">
    <property type="entry name" value="P-loop_NTPase"/>
</dbReference>
<keyword evidence="6 8" id="KW-0342">GTP-binding</keyword>
<evidence type="ECO:0000256" key="10">
    <source>
        <dbReference type="SAM" id="MobiDB-lite"/>
    </source>
</evidence>
<sequence>MAVPKIAIVGRPNVGKSSIFNWLAGHRVAIVDPTAGVTRDRVTYLVHEKDRYFELVDTGGIGITDSDDLSEDIERQIQVGIDEADLILFVVDGTMGLAHLDEEVAQRLRSIEKPKILCINKCDSTKTDDEAAQFFRLTNAPVVLTSVKGNRNRNELIQALLDQLPPAEEFEETEGETLSAEPELKIAIVGRRNVGKSTFINALAESERMIVSEVAGTTRDSVDIRFEFDDKSFLAIDTPGVRKRKSLANDIEFYGLARAKRSIRRANVVLMFFDSQQTISKVDKQLVTEIEENYKPCIFVINKWDLGRESKMTSEKWDEYLTSQFRTMRHAPVAFVTARDSRNIKQVINLAQTIYKQSRIRVSTGRLNKIVRAAIQNNQPPYSKNRRPKIFYATQVATEPPTIVLKCNDSKLFTDSWKRYLSGVLREQLPFKEIPIKIYYRSKDLKEDGGPSLDMIDHDDFQEDFEPERS</sequence>
<dbReference type="PIRSF" id="PIRSF006485">
    <property type="entry name" value="GTP-binding_EngA"/>
    <property type="match status" value="1"/>
</dbReference>
<dbReference type="RefSeq" id="WP_145211520.1">
    <property type="nucleotide sequence ID" value="NZ_CP036269.1"/>
</dbReference>
<evidence type="ECO:0000313" key="14">
    <source>
        <dbReference type="Proteomes" id="UP000317171"/>
    </source>
</evidence>
<evidence type="ECO:0000256" key="5">
    <source>
        <dbReference type="ARBA" id="ARBA00022741"/>
    </source>
</evidence>
<dbReference type="FunFam" id="3.40.50.300:FF:000040">
    <property type="entry name" value="GTPase Der"/>
    <property type="match status" value="1"/>
</dbReference>
<proteinExistence type="inferred from homology"/>
<feature type="region of interest" description="Disordered" evidence="10">
    <location>
        <begin position="446"/>
        <end position="470"/>
    </location>
</feature>
<gene>
    <name evidence="8 13" type="primary">der</name>
    <name evidence="13" type="ORF">Pan241w_09260</name>
</gene>
<dbReference type="Gene3D" id="3.30.300.20">
    <property type="match status" value="1"/>
</dbReference>
<feature type="compositionally biased region" description="Basic and acidic residues" evidence="10">
    <location>
        <begin position="446"/>
        <end position="459"/>
    </location>
</feature>
<feature type="binding site" evidence="8">
    <location>
        <begin position="10"/>
        <end position="17"/>
    </location>
    <ligand>
        <name>GTP</name>
        <dbReference type="ChEBI" id="CHEBI:37565"/>
        <label>1</label>
    </ligand>
</feature>
<feature type="compositionally biased region" description="Acidic residues" evidence="10">
    <location>
        <begin position="460"/>
        <end position="470"/>
    </location>
</feature>
<dbReference type="InterPro" id="IPR005225">
    <property type="entry name" value="Small_GTP-bd"/>
</dbReference>
<dbReference type="SUPFAM" id="SSF52540">
    <property type="entry name" value="P-loop containing nucleoside triphosphate hydrolases"/>
    <property type="match status" value="2"/>
</dbReference>
<dbReference type="InterPro" id="IPR006073">
    <property type="entry name" value="GTP-bd"/>
</dbReference>
<evidence type="ECO:0000256" key="2">
    <source>
        <dbReference type="ARBA" id="ARBA00020953"/>
    </source>
</evidence>
<evidence type="ECO:0000313" key="13">
    <source>
        <dbReference type="EMBL" id="QDT40867.1"/>
    </source>
</evidence>
<feature type="binding site" evidence="8">
    <location>
        <begin position="57"/>
        <end position="61"/>
    </location>
    <ligand>
        <name>GTP</name>
        <dbReference type="ChEBI" id="CHEBI:37565"/>
        <label>1</label>
    </ligand>
</feature>
<dbReference type="CDD" id="cd01894">
    <property type="entry name" value="EngA1"/>
    <property type="match status" value="1"/>
</dbReference>
<evidence type="ECO:0000259" key="12">
    <source>
        <dbReference type="Pfam" id="PF14714"/>
    </source>
</evidence>
<evidence type="ECO:0000256" key="9">
    <source>
        <dbReference type="RuleBase" id="RU004481"/>
    </source>
</evidence>
<dbReference type="HAMAP" id="MF_00195">
    <property type="entry name" value="GTPase_Der"/>
    <property type="match status" value="1"/>
</dbReference>
<dbReference type="InterPro" id="IPR015946">
    <property type="entry name" value="KH_dom-like_a/b"/>
</dbReference>
<dbReference type="OrthoDB" id="9805918at2"/>
<evidence type="ECO:0000256" key="7">
    <source>
        <dbReference type="ARBA" id="ARBA00032345"/>
    </source>
</evidence>
<dbReference type="Pfam" id="PF01926">
    <property type="entry name" value="MMR_HSR1"/>
    <property type="match status" value="2"/>
</dbReference>
<name>A0A517RAF0_9PLAN</name>
<dbReference type="GO" id="GO:0042254">
    <property type="term" value="P:ribosome biogenesis"/>
    <property type="evidence" value="ECO:0007669"/>
    <property type="project" value="UniProtKB-KW"/>
</dbReference>
<dbReference type="PANTHER" id="PTHR43834">
    <property type="entry name" value="GTPASE DER"/>
    <property type="match status" value="1"/>
</dbReference>
<evidence type="ECO:0000259" key="11">
    <source>
        <dbReference type="Pfam" id="PF01926"/>
    </source>
</evidence>
<comment type="similarity">
    <text evidence="1 8 9">Belongs to the TRAFAC class TrmE-Era-EngA-EngB-Septin-like GTPase superfamily. EngA (Der) GTPase family.</text>
</comment>
<dbReference type="GO" id="GO:0043022">
    <property type="term" value="F:ribosome binding"/>
    <property type="evidence" value="ECO:0007669"/>
    <property type="project" value="TreeGrafter"/>
</dbReference>
<feature type="binding site" evidence="8">
    <location>
        <begin position="190"/>
        <end position="197"/>
    </location>
    <ligand>
        <name>GTP</name>
        <dbReference type="ChEBI" id="CHEBI:37565"/>
        <label>2</label>
    </ligand>
</feature>
<evidence type="ECO:0000256" key="6">
    <source>
        <dbReference type="ARBA" id="ARBA00023134"/>
    </source>
</evidence>
<keyword evidence="5 8" id="KW-0547">Nucleotide-binding</keyword>
<accession>A0A517RAF0</accession>
<dbReference type="KEGG" id="gaz:Pan241w_09260"/>
<feature type="domain" description="GTPase Der C-terminal KH-domain-like" evidence="12">
    <location>
        <begin position="361"/>
        <end position="441"/>
    </location>
</feature>
<keyword evidence="14" id="KW-1185">Reference proteome</keyword>
<dbReference type="EMBL" id="CP036269">
    <property type="protein sequence ID" value="QDT40867.1"/>
    <property type="molecule type" value="Genomic_DNA"/>
</dbReference>
<dbReference type="PRINTS" id="PR00326">
    <property type="entry name" value="GTP1OBG"/>
</dbReference>
<feature type="binding site" evidence="8">
    <location>
        <begin position="302"/>
        <end position="305"/>
    </location>
    <ligand>
        <name>GTP</name>
        <dbReference type="ChEBI" id="CHEBI:37565"/>
        <label>2</label>
    </ligand>
</feature>
<dbReference type="CDD" id="cd01895">
    <property type="entry name" value="EngA2"/>
    <property type="match status" value="1"/>
</dbReference>
<dbReference type="GO" id="GO:0005525">
    <property type="term" value="F:GTP binding"/>
    <property type="evidence" value="ECO:0007669"/>
    <property type="project" value="UniProtKB-UniRule"/>
</dbReference>
<evidence type="ECO:0000256" key="3">
    <source>
        <dbReference type="ARBA" id="ARBA00022517"/>
    </source>
</evidence>
<evidence type="ECO:0000256" key="8">
    <source>
        <dbReference type="HAMAP-Rule" id="MF_00195"/>
    </source>
</evidence>
<reference evidence="13 14" key="1">
    <citation type="submission" date="2019-02" db="EMBL/GenBank/DDBJ databases">
        <title>Deep-cultivation of Planctomycetes and their phenomic and genomic characterization uncovers novel biology.</title>
        <authorList>
            <person name="Wiegand S."/>
            <person name="Jogler M."/>
            <person name="Boedeker C."/>
            <person name="Pinto D."/>
            <person name="Vollmers J."/>
            <person name="Rivas-Marin E."/>
            <person name="Kohn T."/>
            <person name="Peeters S.H."/>
            <person name="Heuer A."/>
            <person name="Rast P."/>
            <person name="Oberbeckmann S."/>
            <person name="Bunk B."/>
            <person name="Jeske O."/>
            <person name="Meyerdierks A."/>
            <person name="Storesund J.E."/>
            <person name="Kallscheuer N."/>
            <person name="Luecker S."/>
            <person name="Lage O.M."/>
            <person name="Pohl T."/>
            <person name="Merkel B.J."/>
            <person name="Hornburger P."/>
            <person name="Mueller R.-W."/>
            <person name="Bruemmer F."/>
            <person name="Labrenz M."/>
            <person name="Spormann A.M."/>
            <person name="Op den Camp H."/>
            <person name="Overmann J."/>
            <person name="Amann R."/>
            <person name="Jetten M.S.M."/>
            <person name="Mascher T."/>
            <person name="Medema M.H."/>
            <person name="Devos D.P."/>
            <person name="Kaster A.-K."/>
            <person name="Ovreas L."/>
            <person name="Rohde M."/>
            <person name="Galperin M.Y."/>
            <person name="Jogler C."/>
        </authorList>
    </citation>
    <scope>NUCLEOTIDE SEQUENCE [LARGE SCALE GENOMIC DNA]</scope>
    <source>
        <strain evidence="13 14">Pan241w</strain>
    </source>
</reference>
<dbReference type="NCBIfam" id="TIGR03594">
    <property type="entry name" value="GTPase_EngA"/>
    <property type="match status" value="1"/>
</dbReference>
<dbReference type="AlphaFoldDB" id="A0A517RAF0"/>
<feature type="binding site" evidence="8">
    <location>
        <begin position="120"/>
        <end position="123"/>
    </location>
    <ligand>
        <name>GTP</name>
        <dbReference type="ChEBI" id="CHEBI:37565"/>
        <label>1</label>
    </ligand>
</feature>